<dbReference type="Proteomes" id="UP000176996">
    <property type="component" value="Unassembled WGS sequence"/>
</dbReference>
<keyword evidence="1" id="KW-0732">Signal</keyword>
<proteinExistence type="predicted"/>
<comment type="caution">
    <text evidence="2">The sequence shown here is derived from an EMBL/GenBank/DDBJ whole genome shotgun (WGS) entry which is preliminary data.</text>
</comment>
<organism evidence="2 3">
    <name type="scientific">Candidatus Jorgensenbacteria bacterium RIFCSPLOWO2_01_FULL_45_25b</name>
    <dbReference type="NCBI Taxonomy" id="1798471"/>
    <lineage>
        <taxon>Bacteria</taxon>
        <taxon>Candidatus Joergenseniibacteriota</taxon>
    </lineage>
</organism>
<dbReference type="EMBL" id="MFKK01000018">
    <property type="protein sequence ID" value="OGG40815.1"/>
    <property type="molecule type" value="Genomic_DNA"/>
</dbReference>
<sequence>MNLYLSLLISISLLLGILPHASAFDATSTNFTLRDPVFNIFAGTGTSTSFQNLQSGGENSIGIGTSTNFILRSGSLYFTGFNPVNQNWRWYDDAENETPVTALADENVAPSDVANQNTIKLRMSIKELAGVAGTNVKYRLQYSTSSDFSTGALEPISSSNCSTTSTWCYADGGGADNGVIDAKVLSDADSCSGGSGNGCGTHNEASSTTTFDHPKDAATEFEFAIKPYGAEYNRTYFFRVYESVNATSVPKGTGETYPSLSIQGVTFTFTINGVSTSVATEGITTDATSTAVTVPFGTLTIDGQKELAQSLVVTTSANEGYQIFVFERTGLLNVYSSAILPVTGTNASPSGWTAGCLATSTGCYGYHAGDDALSGGSTRFSANDTYAALDSTAREIAYSSLPVTSETTDIIYKMQITNQQEAGSYSGSVVYIAVPTF</sequence>
<evidence type="ECO:0000256" key="1">
    <source>
        <dbReference type="SAM" id="SignalP"/>
    </source>
</evidence>
<evidence type="ECO:0000313" key="3">
    <source>
        <dbReference type="Proteomes" id="UP000176996"/>
    </source>
</evidence>
<reference evidence="2 3" key="1">
    <citation type="journal article" date="2016" name="Nat. Commun.">
        <title>Thousands of microbial genomes shed light on interconnected biogeochemical processes in an aquifer system.</title>
        <authorList>
            <person name="Anantharaman K."/>
            <person name="Brown C.T."/>
            <person name="Hug L.A."/>
            <person name="Sharon I."/>
            <person name="Castelle C.J."/>
            <person name="Probst A.J."/>
            <person name="Thomas B.C."/>
            <person name="Singh A."/>
            <person name="Wilkins M.J."/>
            <person name="Karaoz U."/>
            <person name="Brodie E.L."/>
            <person name="Williams K.H."/>
            <person name="Hubbard S.S."/>
            <person name="Banfield J.F."/>
        </authorList>
    </citation>
    <scope>NUCLEOTIDE SEQUENCE [LARGE SCALE GENOMIC DNA]</scope>
</reference>
<protein>
    <submittedName>
        <fullName evidence="2">Uncharacterized protein</fullName>
    </submittedName>
</protein>
<dbReference type="AlphaFoldDB" id="A0A1F6BV40"/>
<gene>
    <name evidence="2" type="ORF">A3A21_01130</name>
</gene>
<feature type="signal peptide" evidence="1">
    <location>
        <begin position="1"/>
        <end position="23"/>
    </location>
</feature>
<feature type="chain" id="PRO_5009523150" evidence="1">
    <location>
        <begin position="24"/>
        <end position="437"/>
    </location>
</feature>
<accession>A0A1F6BV40</accession>
<name>A0A1F6BV40_9BACT</name>
<dbReference type="STRING" id="1798471.A3A21_01130"/>
<evidence type="ECO:0000313" key="2">
    <source>
        <dbReference type="EMBL" id="OGG40815.1"/>
    </source>
</evidence>